<evidence type="ECO:0000313" key="5">
    <source>
        <dbReference type="EMBL" id="SLN75616.1"/>
    </source>
</evidence>
<comment type="similarity">
    <text evidence="1">Belongs to the bacterial solute-binding protein 7 family.</text>
</comment>
<name>A0A1Y5TX96_9PROT</name>
<dbReference type="OrthoDB" id="8673861at2"/>
<dbReference type="InParanoid" id="A0A1Y5TX96"/>
<feature type="signal peptide" evidence="4">
    <location>
        <begin position="1"/>
        <end position="25"/>
    </location>
</feature>
<evidence type="ECO:0000256" key="3">
    <source>
        <dbReference type="ARBA" id="ARBA00022729"/>
    </source>
</evidence>
<feature type="chain" id="PRO_5012034507" evidence="4">
    <location>
        <begin position="26"/>
        <end position="347"/>
    </location>
</feature>
<dbReference type="InterPro" id="IPR038404">
    <property type="entry name" value="TRAP_DctP_sf"/>
</dbReference>
<evidence type="ECO:0000256" key="2">
    <source>
        <dbReference type="ARBA" id="ARBA00022448"/>
    </source>
</evidence>
<dbReference type="GO" id="GO:0055085">
    <property type="term" value="P:transmembrane transport"/>
    <property type="evidence" value="ECO:0007669"/>
    <property type="project" value="InterPro"/>
</dbReference>
<dbReference type="Pfam" id="PF03480">
    <property type="entry name" value="DctP"/>
    <property type="match status" value="1"/>
</dbReference>
<evidence type="ECO:0000313" key="6">
    <source>
        <dbReference type="Proteomes" id="UP000193200"/>
    </source>
</evidence>
<dbReference type="PANTHER" id="PTHR33376">
    <property type="match status" value="1"/>
</dbReference>
<dbReference type="AlphaFoldDB" id="A0A1Y5TX96"/>
<dbReference type="InterPro" id="IPR018389">
    <property type="entry name" value="DctP_fam"/>
</dbReference>
<dbReference type="Proteomes" id="UP000193200">
    <property type="component" value="Unassembled WGS sequence"/>
</dbReference>
<sequence>MNLRMLTGLLALAAAINLGSAPASAQEKITLQLGTASAPAWSLGQVIDQVLKPKVAEYSDGRIDIVVHNGGSLCSEHACVEQLGLGQIDIATVSSGNVGAFGTTFDLINLPFVFKDQDAASDILNGWLAEELGKRTVKEMKMHLIALVPVGGFRQIVNTQREVRVPADLAGLKIRVTKSPTEFNLVKAWGAAPVPYDWSSLYEGLQSGVVQGMYLQNTFTAAGKFYEVVSNITTVSAAWSAHPILMSQKRYEALPDWAREAIDKAGADVQREAFRYDIDWQDTVVKAMEGKVAVYDPTEAEMDLWRAGARDAWVAVKGAYDPALARRILAEQGQDKLIADLEAAGAL</sequence>
<dbReference type="RefSeq" id="WP_085885246.1">
    <property type="nucleotide sequence ID" value="NZ_FWFR01000004.1"/>
</dbReference>
<evidence type="ECO:0000256" key="1">
    <source>
        <dbReference type="ARBA" id="ARBA00009023"/>
    </source>
</evidence>
<dbReference type="NCBIfam" id="NF037995">
    <property type="entry name" value="TRAP_S1"/>
    <property type="match status" value="1"/>
</dbReference>
<dbReference type="PANTHER" id="PTHR33376:SF7">
    <property type="entry name" value="C4-DICARBOXYLATE-BINDING PROTEIN DCTB"/>
    <property type="match status" value="1"/>
</dbReference>
<organism evidence="5 6">
    <name type="scientific">Oceanibacterium hippocampi</name>
    <dbReference type="NCBI Taxonomy" id="745714"/>
    <lineage>
        <taxon>Bacteria</taxon>
        <taxon>Pseudomonadati</taxon>
        <taxon>Pseudomonadota</taxon>
        <taxon>Alphaproteobacteria</taxon>
        <taxon>Sneathiellales</taxon>
        <taxon>Sneathiellaceae</taxon>
        <taxon>Oceanibacterium</taxon>
    </lineage>
</organism>
<dbReference type="Gene3D" id="3.40.190.170">
    <property type="entry name" value="Bacterial extracellular solute-binding protein, family 7"/>
    <property type="match status" value="1"/>
</dbReference>
<proteinExistence type="inferred from homology"/>
<gene>
    <name evidence="5" type="primary">yiaO_5</name>
    <name evidence="5" type="ORF">OCH7691_03903</name>
</gene>
<keyword evidence="3 4" id="KW-0732">Signal</keyword>
<dbReference type="EMBL" id="FWFR01000004">
    <property type="protein sequence ID" value="SLN75616.1"/>
    <property type="molecule type" value="Genomic_DNA"/>
</dbReference>
<protein>
    <submittedName>
        <fullName evidence="5">2,3-diketo-L-gulonate-binding periplasmic protein YiaO</fullName>
    </submittedName>
</protein>
<dbReference type="CDD" id="cd13603">
    <property type="entry name" value="PBP2_TRAP_Siap_TeaA_like"/>
    <property type="match status" value="1"/>
</dbReference>
<keyword evidence="6" id="KW-1185">Reference proteome</keyword>
<accession>A0A1Y5TX96</accession>
<keyword evidence="2" id="KW-0813">Transport</keyword>
<evidence type="ECO:0000256" key="4">
    <source>
        <dbReference type="SAM" id="SignalP"/>
    </source>
</evidence>
<reference evidence="5 6" key="1">
    <citation type="submission" date="2017-03" db="EMBL/GenBank/DDBJ databases">
        <authorList>
            <person name="Afonso C.L."/>
            <person name="Miller P.J."/>
            <person name="Scott M.A."/>
            <person name="Spackman E."/>
            <person name="Goraichik I."/>
            <person name="Dimitrov K.M."/>
            <person name="Suarez D.L."/>
            <person name="Swayne D.E."/>
        </authorList>
    </citation>
    <scope>NUCLEOTIDE SEQUENCE [LARGE SCALE GENOMIC DNA]</scope>
    <source>
        <strain evidence="5 6">CECT 7691</strain>
    </source>
</reference>